<protein>
    <submittedName>
        <fullName evidence="1">Uncharacterized protein</fullName>
    </submittedName>
</protein>
<dbReference type="EMBL" id="ML734829">
    <property type="protein sequence ID" value="KAB8239948.1"/>
    <property type="molecule type" value="Genomic_DNA"/>
</dbReference>
<name>A0A5N6GD96_ASPFL</name>
<dbReference type="Proteomes" id="UP000325434">
    <property type="component" value="Unassembled WGS sequence"/>
</dbReference>
<evidence type="ECO:0000313" key="1">
    <source>
        <dbReference type="EMBL" id="KAB8239948.1"/>
    </source>
</evidence>
<reference evidence="1" key="1">
    <citation type="submission" date="2019-04" db="EMBL/GenBank/DDBJ databases">
        <title>Friends and foes A comparative genomics study of 23 Aspergillus species from section Flavi.</title>
        <authorList>
            <consortium name="DOE Joint Genome Institute"/>
            <person name="Kjaerbolling I."/>
            <person name="Vesth T."/>
            <person name="Frisvad J.C."/>
            <person name="Nybo J.L."/>
            <person name="Theobald S."/>
            <person name="Kildgaard S."/>
            <person name="Isbrandt T."/>
            <person name="Kuo A."/>
            <person name="Sato A."/>
            <person name="Lyhne E.K."/>
            <person name="Kogle M.E."/>
            <person name="Wiebenga A."/>
            <person name="Kun R.S."/>
            <person name="Lubbers R.J."/>
            <person name="Makela M.R."/>
            <person name="Barry K."/>
            <person name="Chovatia M."/>
            <person name="Clum A."/>
            <person name="Daum C."/>
            <person name="Haridas S."/>
            <person name="He G."/>
            <person name="LaButti K."/>
            <person name="Lipzen A."/>
            <person name="Mondo S."/>
            <person name="Riley R."/>
            <person name="Salamov A."/>
            <person name="Simmons B.A."/>
            <person name="Magnuson J.K."/>
            <person name="Henrissat B."/>
            <person name="Mortensen U.H."/>
            <person name="Larsen T.O."/>
            <person name="Devries R.P."/>
            <person name="Grigoriev I.V."/>
            <person name="Machida M."/>
            <person name="Baker S.E."/>
            <person name="Andersen M.R."/>
        </authorList>
    </citation>
    <scope>NUCLEOTIDE SEQUENCE [LARGE SCALE GENOMIC DNA]</scope>
    <source>
        <strain evidence="1">CBS 121.62</strain>
    </source>
</reference>
<gene>
    <name evidence="1" type="ORF">BDV35DRAFT_375024</name>
</gene>
<dbReference type="AlphaFoldDB" id="A0A5N6GD96"/>
<accession>A0A5N6GD96</accession>
<proteinExistence type="predicted"/>
<organism evidence="1">
    <name type="scientific">Aspergillus flavus</name>
    <dbReference type="NCBI Taxonomy" id="5059"/>
    <lineage>
        <taxon>Eukaryota</taxon>
        <taxon>Fungi</taxon>
        <taxon>Dikarya</taxon>
        <taxon>Ascomycota</taxon>
        <taxon>Pezizomycotina</taxon>
        <taxon>Eurotiomycetes</taxon>
        <taxon>Eurotiomycetidae</taxon>
        <taxon>Eurotiales</taxon>
        <taxon>Aspergillaceae</taxon>
        <taxon>Aspergillus</taxon>
        <taxon>Aspergillus subgen. Circumdati</taxon>
    </lineage>
</organism>
<sequence>MFQDRGPTVLYFFFLFLFFFFVSWGFWSCLCGLASFFVESRIFRLMVIGRRDLLSSSLVISFFIVVSTVHCGMWIEYCALSAKFLLRPP</sequence>
<dbReference type="VEuPathDB" id="FungiDB:F9C07_1449939"/>